<reference evidence="1" key="1">
    <citation type="journal article" date="2016" name="Evol. Bioinform. Online">
        <title>Twenty-five new viruses associated with the Drosophilidae (Diptera).</title>
        <authorList>
            <person name="Webster C.L."/>
            <person name="Longdon B."/>
            <person name="Lewis S.H."/>
            <person name="Obbard D.J."/>
        </authorList>
    </citation>
    <scope>NUCLEOTIDE SEQUENCE</scope>
    <source>
        <strain evidence="1">Dsub_PoolSeq5</strain>
    </source>
</reference>
<name>A0A140HES4_9REOV</name>
<sequence>MTRRTRYIISRATDDDSTSDTTDMINPELENLSIGPLPTDATNIVNATPNELGLADKLNALVNEYKSELVVIPSGGRCASSVTARAPRAFITSLHDALDVNNNNCLQETQTFLQILKALATSTIDDYIPITRNFWKQMSRVFGELNINESKINAYGAVMRAMSSALSTDVQALPSNDLLLSAIDRNEQMIEANIDPLDEEFRNNNPELIIPTPEISEIASTVISELPSAVGEPSTIPPSNIVDITASTDADNLQLYDLDEAGSVEQEAYQGLKEMFSSKWLTTPLHRLKIFMGDETTMYGPKEITYMVDDKVSMTDTVLAQIKIDTTLIDKNKSLIEQDWALTTSLGTRAAAEWVPIHEFTKIDVAAKVGIVYYGLNSNKMYTAANARSLASSLSGVWNKMTSIKFPSSAHLSTG</sequence>
<dbReference type="EMBL" id="KU754536">
    <property type="protein sequence ID" value="AMO03251.1"/>
    <property type="molecule type" value="Genomic_RNA"/>
</dbReference>
<feature type="non-terminal residue" evidence="1">
    <location>
        <position position="415"/>
    </location>
</feature>
<evidence type="ECO:0000313" key="1">
    <source>
        <dbReference type="EMBL" id="AMO03251.1"/>
    </source>
</evidence>
<proteinExistence type="predicted"/>
<organism evidence="1">
    <name type="scientific">Grange virus</name>
    <dbReference type="NCBI Taxonomy" id="1807815"/>
    <lineage>
        <taxon>Viruses</taxon>
        <taxon>Riboviria</taxon>
        <taxon>Orthornavirae</taxon>
        <taxon>Duplornaviricota</taxon>
        <taxon>Resentoviricetes</taxon>
        <taxon>Reovirales</taxon>
    </lineage>
</organism>
<protein>
    <submittedName>
        <fullName evidence="1">Uncharacterized protein</fullName>
    </submittedName>
</protein>
<accession>A0A140HES4</accession>